<proteinExistence type="predicted"/>
<dbReference type="AlphaFoldDB" id="A0A2P2PER3"/>
<reference evidence="1" key="1">
    <citation type="submission" date="2018-02" db="EMBL/GenBank/DDBJ databases">
        <title>Rhizophora mucronata_Transcriptome.</title>
        <authorList>
            <person name="Meera S.P."/>
            <person name="Sreeshan A."/>
            <person name="Augustine A."/>
        </authorList>
    </citation>
    <scope>NUCLEOTIDE SEQUENCE</scope>
    <source>
        <tissue evidence="1">Leaf</tissue>
    </source>
</reference>
<evidence type="ECO:0000313" key="1">
    <source>
        <dbReference type="EMBL" id="MBX53227.1"/>
    </source>
</evidence>
<sequence>MKDRYGSTKRLQSDNWQTSIADKQGENYAKSWVFCFWQGEGCWWML</sequence>
<dbReference type="EMBL" id="GGEC01072743">
    <property type="protein sequence ID" value="MBX53227.1"/>
    <property type="molecule type" value="Transcribed_RNA"/>
</dbReference>
<organism evidence="1">
    <name type="scientific">Rhizophora mucronata</name>
    <name type="common">Asiatic mangrove</name>
    <dbReference type="NCBI Taxonomy" id="61149"/>
    <lineage>
        <taxon>Eukaryota</taxon>
        <taxon>Viridiplantae</taxon>
        <taxon>Streptophyta</taxon>
        <taxon>Embryophyta</taxon>
        <taxon>Tracheophyta</taxon>
        <taxon>Spermatophyta</taxon>
        <taxon>Magnoliopsida</taxon>
        <taxon>eudicotyledons</taxon>
        <taxon>Gunneridae</taxon>
        <taxon>Pentapetalae</taxon>
        <taxon>rosids</taxon>
        <taxon>fabids</taxon>
        <taxon>Malpighiales</taxon>
        <taxon>Rhizophoraceae</taxon>
        <taxon>Rhizophora</taxon>
    </lineage>
</organism>
<name>A0A2P2PER3_RHIMU</name>
<protein>
    <submittedName>
        <fullName evidence="1">Uncharacterized protein</fullName>
    </submittedName>
</protein>
<accession>A0A2P2PER3</accession>